<dbReference type="Proteomes" id="UP000593562">
    <property type="component" value="Unassembled WGS sequence"/>
</dbReference>
<protein>
    <submittedName>
        <fullName evidence="1">Uncharacterized protein</fullName>
    </submittedName>
</protein>
<comment type="caution">
    <text evidence="1">The sequence shown here is derived from an EMBL/GenBank/DDBJ whole genome shotgun (WGS) entry which is preliminary data.</text>
</comment>
<gene>
    <name evidence="1" type="ORF">HS088_TW07G00305</name>
</gene>
<organism evidence="1 2">
    <name type="scientific">Tripterygium wilfordii</name>
    <name type="common">Thunder God vine</name>
    <dbReference type="NCBI Taxonomy" id="458696"/>
    <lineage>
        <taxon>Eukaryota</taxon>
        <taxon>Viridiplantae</taxon>
        <taxon>Streptophyta</taxon>
        <taxon>Embryophyta</taxon>
        <taxon>Tracheophyta</taxon>
        <taxon>Spermatophyta</taxon>
        <taxon>Magnoliopsida</taxon>
        <taxon>eudicotyledons</taxon>
        <taxon>Gunneridae</taxon>
        <taxon>Pentapetalae</taxon>
        <taxon>rosids</taxon>
        <taxon>fabids</taxon>
        <taxon>Celastrales</taxon>
        <taxon>Celastraceae</taxon>
        <taxon>Tripterygium</taxon>
    </lineage>
</organism>
<evidence type="ECO:0000313" key="1">
    <source>
        <dbReference type="EMBL" id="KAF5744726.1"/>
    </source>
</evidence>
<dbReference type="AlphaFoldDB" id="A0A7J7DF87"/>
<dbReference type="InParanoid" id="A0A7J7DF87"/>
<name>A0A7J7DF87_TRIWF</name>
<accession>A0A7J7DF87</accession>
<proteinExistence type="predicted"/>
<keyword evidence="2" id="KW-1185">Reference proteome</keyword>
<reference evidence="1 2" key="1">
    <citation type="journal article" date="2020" name="Nat. Commun.">
        <title>Genome of Tripterygium wilfordii and identification of cytochrome P450 involved in triptolide biosynthesis.</title>
        <authorList>
            <person name="Tu L."/>
            <person name="Su P."/>
            <person name="Zhang Z."/>
            <person name="Gao L."/>
            <person name="Wang J."/>
            <person name="Hu T."/>
            <person name="Zhou J."/>
            <person name="Zhang Y."/>
            <person name="Zhao Y."/>
            <person name="Liu Y."/>
            <person name="Song Y."/>
            <person name="Tong Y."/>
            <person name="Lu Y."/>
            <person name="Yang J."/>
            <person name="Xu C."/>
            <person name="Jia M."/>
            <person name="Peters R.J."/>
            <person name="Huang L."/>
            <person name="Gao W."/>
        </authorList>
    </citation>
    <scope>NUCLEOTIDE SEQUENCE [LARGE SCALE GENOMIC DNA]</scope>
    <source>
        <strain evidence="2">cv. XIE 37</strain>
        <tissue evidence="1">Leaf</tissue>
    </source>
</reference>
<evidence type="ECO:0000313" key="2">
    <source>
        <dbReference type="Proteomes" id="UP000593562"/>
    </source>
</evidence>
<sequence length="104" mass="12091">MMALHCKYRYTTFVSLYGEVLTFGCLIGGEMLARWHAVVLKKILHFTLKFDKVSCNSSFKCPLIMQVSMQKVERSVFLPTIDLHCHASHRLLFVLIIYHLSLRD</sequence>
<dbReference type="EMBL" id="JAAARO010000007">
    <property type="protein sequence ID" value="KAF5744726.1"/>
    <property type="molecule type" value="Genomic_DNA"/>
</dbReference>